<keyword evidence="2" id="KW-1185">Reference proteome</keyword>
<comment type="caution">
    <text evidence="1">The sequence shown here is derived from an EMBL/GenBank/DDBJ whole genome shotgun (WGS) entry which is preliminary data.</text>
</comment>
<accession>A0ACC2XTS3</accession>
<name>A0ACC2XTS3_9TREE</name>
<proteinExistence type="predicted"/>
<evidence type="ECO:0000313" key="1">
    <source>
        <dbReference type="EMBL" id="KAJ9127026.1"/>
    </source>
</evidence>
<dbReference type="EMBL" id="JASBWV010000003">
    <property type="protein sequence ID" value="KAJ9127026.1"/>
    <property type="molecule type" value="Genomic_DNA"/>
</dbReference>
<protein>
    <submittedName>
        <fullName evidence="1">Uncharacterized protein</fullName>
    </submittedName>
</protein>
<sequence>METSIAQRNALPGSFEDYLSHAGLIQNALIAMSGPQQAPPMATLLYTGEDSPTQTPEPSGAPRNTSEDVTINGLDFEYSQEIDTALYEARALLSPILAKMCPTITKKGRKPLPITDWVRNSAKNRTHMDAIGSLALQSELIQLAQDDQCTELERVYLLSCFSDEKVLGELVKLIIFGIPSAICVEPTESYAKFLTLLVGMTLGNPHLTREDEQSATPAIQTKQKAKKGSKFRQSKVGNRSKEHHRGNKAQSSEKDGGTEANGAQVEDPPPKTRIEGDQTLLAYYVARAAYLAWTSDYLQHEMLSSRLSTTLSLRHPTREGSDAMKPAQCVSFTETVPERIARETVMREVMQREDNKVVRAALWGMTLSRDAPSADSEDLGGETSAAIQLHCQLEKFLSFEEITPTESNAFRDLMNCFSGGADEPETFGALATVIPNSLPVSMQSPLEVANQAFDYYRKVLSYASTVTLILKVPDIECGVNYTSVFFRHTWPKLRYDVKYSVPQDKWNDIKQAEQVVADWFPSSGKDQ</sequence>
<evidence type="ECO:0000313" key="2">
    <source>
        <dbReference type="Proteomes" id="UP001234202"/>
    </source>
</evidence>
<dbReference type="Proteomes" id="UP001234202">
    <property type="component" value="Unassembled WGS sequence"/>
</dbReference>
<organism evidence="1 2">
    <name type="scientific">Naganishia onofrii</name>
    <dbReference type="NCBI Taxonomy" id="1851511"/>
    <lineage>
        <taxon>Eukaryota</taxon>
        <taxon>Fungi</taxon>
        <taxon>Dikarya</taxon>
        <taxon>Basidiomycota</taxon>
        <taxon>Agaricomycotina</taxon>
        <taxon>Tremellomycetes</taxon>
        <taxon>Filobasidiales</taxon>
        <taxon>Filobasidiaceae</taxon>
        <taxon>Naganishia</taxon>
    </lineage>
</organism>
<reference evidence="1" key="1">
    <citation type="submission" date="2023-04" db="EMBL/GenBank/DDBJ databases">
        <title>Draft Genome sequencing of Naganishia species isolated from polar environments using Oxford Nanopore Technology.</title>
        <authorList>
            <person name="Leo P."/>
            <person name="Venkateswaran K."/>
        </authorList>
    </citation>
    <scope>NUCLEOTIDE SEQUENCE</scope>
    <source>
        <strain evidence="1">DBVPG 5303</strain>
    </source>
</reference>
<gene>
    <name evidence="1" type="ORF">QFC24_001257</name>
</gene>